<dbReference type="EMBL" id="CM051404">
    <property type="protein sequence ID" value="KAJ4705925.1"/>
    <property type="molecule type" value="Genomic_DNA"/>
</dbReference>
<protein>
    <submittedName>
        <fullName evidence="1">C2 domain protein</fullName>
    </submittedName>
</protein>
<comment type="caution">
    <text evidence="1">The sequence shown here is derived from an EMBL/GenBank/DDBJ whole genome shotgun (WGS) entry which is preliminary data.</text>
</comment>
<organism evidence="1 2">
    <name type="scientific">Melia azedarach</name>
    <name type="common">Chinaberry tree</name>
    <dbReference type="NCBI Taxonomy" id="155640"/>
    <lineage>
        <taxon>Eukaryota</taxon>
        <taxon>Viridiplantae</taxon>
        <taxon>Streptophyta</taxon>
        <taxon>Embryophyta</taxon>
        <taxon>Tracheophyta</taxon>
        <taxon>Spermatophyta</taxon>
        <taxon>Magnoliopsida</taxon>
        <taxon>eudicotyledons</taxon>
        <taxon>Gunneridae</taxon>
        <taxon>Pentapetalae</taxon>
        <taxon>rosids</taxon>
        <taxon>malvids</taxon>
        <taxon>Sapindales</taxon>
        <taxon>Meliaceae</taxon>
        <taxon>Melia</taxon>
    </lineage>
</organism>
<accession>A0ACC1X393</accession>
<proteinExistence type="predicted"/>
<dbReference type="Proteomes" id="UP001164539">
    <property type="component" value="Chromosome 11"/>
</dbReference>
<name>A0ACC1X393_MELAZ</name>
<reference evidence="1 2" key="1">
    <citation type="journal article" date="2023" name="Science">
        <title>Complex scaffold remodeling in plant triterpene biosynthesis.</title>
        <authorList>
            <person name="De La Pena R."/>
            <person name="Hodgson H."/>
            <person name="Liu J.C."/>
            <person name="Stephenson M.J."/>
            <person name="Martin A.C."/>
            <person name="Owen C."/>
            <person name="Harkess A."/>
            <person name="Leebens-Mack J."/>
            <person name="Jimenez L.E."/>
            <person name="Osbourn A."/>
            <person name="Sattely E.S."/>
        </authorList>
    </citation>
    <scope>NUCLEOTIDE SEQUENCE [LARGE SCALE GENOMIC DNA]</scope>
    <source>
        <strain evidence="2">cv. JPN11</strain>
        <tissue evidence="1">Leaf</tissue>
    </source>
</reference>
<evidence type="ECO:0000313" key="2">
    <source>
        <dbReference type="Proteomes" id="UP001164539"/>
    </source>
</evidence>
<sequence>MAYRNEVEVNITSAKDLKNVNWRYGPIKPYVVVWVDPNKKCSTKVDEEGDTSSYWGEKLVIPLPRPVDEDTTLFIDIVHAGDEEETKKLIGSAKLKLKDVLNDVGLDERASLTLKLKRPSGRPHGKVDVKVTIREPRSAPSGEYYAPPHGVPPSRSRDYPAQPEYAYGYGQPPAPHNPYSAAAPPSGYPYSSYNAAPPPPQPYGQPSYGDQGEYYGHTEEKKKSKSGGMGMGLAVGAVAGVLGGVALSEGFDALEDHIAEEAAEKVEEDLGYDADDF</sequence>
<gene>
    <name evidence="1" type="ORF">OWV82_019647</name>
</gene>
<keyword evidence="2" id="KW-1185">Reference proteome</keyword>
<evidence type="ECO:0000313" key="1">
    <source>
        <dbReference type="EMBL" id="KAJ4705925.1"/>
    </source>
</evidence>